<evidence type="ECO:0000256" key="2">
    <source>
        <dbReference type="SAM" id="Phobius"/>
    </source>
</evidence>
<dbReference type="Proteomes" id="UP000809789">
    <property type="component" value="Unassembled WGS sequence"/>
</dbReference>
<protein>
    <submittedName>
        <fullName evidence="3">Uncharacterized protein</fullName>
    </submittedName>
</protein>
<gene>
    <name evidence="3" type="ORF">KVT40_006749</name>
</gene>
<name>A0A8K0L393_9PEZI</name>
<evidence type="ECO:0000313" key="4">
    <source>
        <dbReference type="Proteomes" id="UP000809789"/>
    </source>
</evidence>
<dbReference type="EMBL" id="JAESVG020000008">
    <property type="protein sequence ID" value="KAG8624998.1"/>
    <property type="molecule type" value="Genomic_DNA"/>
</dbReference>
<feature type="transmembrane region" description="Helical" evidence="2">
    <location>
        <begin position="138"/>
        <end position="159"/>
    </location>
</feature>
<sequence>MSSASSNQSTSSFQSFAISLELCIYHSGRSGVFMLNGVILSRPIGLRALCIRAASKPAAKPAAVAVRCSFTTSTERADSLRRDTSSLSGPKYPSSLNVFHLGVGFTTYIGMCKMSTIFFFAYQCLVRAPALAIDESTAFFWTPLTTVIYALPMIAFHLITSPVTASINVLVPPEARQSPKTLQEWAARAPRDTLVEFTTLRFLPFPKRKTVKLEDLRLLRPGPWWRIAQFAYLPAKFRATHEGKPVSFLKSWIAGCRAFYVREGTKYTRTTRGPAVWAALVDGIMRDAGLQALQEDLPKTKAAPRPAARRTPPGQTREK</sequence>
<proteinExistence type="predicted"/>
<evidence type="ECO:0000256" key="1">
    <source>
        <dbReference type="SAM" id="MobiDB-lite"/>
    </source>
</evidence>
<keyword evidence="2" id="KW-0812">Transmembrane</keyword>
<feature type="transmembrane region" description="Helical" evidence="2">
    <location>
        <begin position="98"/>
        <end position="126"/>
    </location>
</feature>
<accession>A0A8K0L393</accession>
<keyword evidence="2" id="KW-0472">Membrane</keyword>
<evidence type="ECO:0000313" key="3">
    <source>
        <dbReference type="EMBL" id="KAG8624998.1"/>
    </source>
</evidence>
<dbReference type="OrthoDB" id="2386090at2759"/>
<feature type="compositionally biased region" description="Low complexity" evidence="1">
    <location>
        <begin position="300"/>
        <end position="313"/>
    </location>
</feature>
<keyword evidence="4" id="KW-1185">Reference proteome</keyword>
<dbReference type="AlphaFoldDB" id="A0A8K0L393"/>
<organism evidence="3 4">
    <name type="scientific">Elsinoe batatas</name>
    <dbReference type="NCBI Taxonomy" id="2601811"/>
    <lineage>
        <taxon>Eukaryota</taxon>
        <taxon>Fungi</taxon>
        <taxon>Dikarya</taxon>
        <taxon>Ascomycota</taxon>
        <taxon>Pezizomycotina</taxon>
        <taxon>Dothideomycetes</taxon>
        <taxon>Dothideomycetidae</taxon>
        <taxon>Myriangiales</taxon>
        <taxon>Elsinoaceae</taxon>
        <taxon>Elsinoe</taxon>
    </lineage>
</organism>
<comment type="caution">
    <text evidence="3">The sequence shown here is derived from an EMBL/GenBank/DDBJ whole genome shotgun (WGS) entry which is preliminary data.</text>
</comment>
<keyword evidence="2" id="KW-1133">Transmembrane helix</keyword>
<reference evidence="3" key="1">
    <citation type="submission" date="2021-07" db="EMBL/GenBank/DDBJ databases">
        <title>Elsinoe batatas strain:CRI-CJ2 Genome sequencing and assembly.</title>
        <authorList>
            <person name="Huang L."/>
        </authorList>
    </citation>
    <scope>NUCLEOTIDE SEQUENCE</scope>
    <source>
        <strain evidence="3">CRI-CJ2</strain>
    </source>
</reference>
<feature type="region of interest" description="Disordered" evidence="1">
    <location>
        <begin position="295"/>
        <end position="319"/>
    </location>
</feature>